<dbReference type="EMBL" id="BGPR01003522">
    <property type="protein sequence ID" value="GBM89212.1"/>
    <property type="molecule type" value="Genomic_DNA"/>
</dbReference>
<proteinExistence type="predicted"/>
<dbReference type="AlphaFoldDB" id="A0A4Y2JIS5"/>
<name>A0A4Y2JIS5_ARAVE</name>
<gene>
    <name evidence="1" type="ORF">AVEN_158510_1</name>
</gene>
<reference evidence="1 2" key="1">
    <citation type="journal article" date="2019" name="Sci. Rep.">
        <title>Orb-weaving spider Araneus ventricosus genome elucidates the spidroin gene catalogue.</title>
        <authorList>
            <person name="Kono N."/>
            <person name="Nakamura H."/>
            <person name="Ohtoshi R."/>
            <person name="Moran D.A.P."/>
            <person name="Shinohara A."/>
            <person name="Yoshida Y."/>
            <person name="Fujiwara M."/>
            <person name="Mori M."/>
            <person name="Tomita M."/>
            <person name="Arakawa K."/>
        </authorList>
    </citation>
    <scope>NUCLEOTIDE SEQUENCE [LARGE SCALE GENOMIC DNA]</scope>
</reference>
<sequence>MRVCHLLKTSRRIQNKYPLIAVLGDKELAILRGAKQVCTVNSSVTQMDCDGLVVTCRLPPTRVMSSNPYCYRISIVCIFLDALLEKDPCVRRS</sequence>
<dbReference type="Proteomes" id="UP000499080">
    <property type="component" value="Unassembled WGS sequence"/>
</dbReference>
<comment type="caution">
    <text evidence="1">The sequence shown here is derived from an EMBL/GenBank/DDBJ whole genome shotgun (WGS) entry which is preliminary data.</text>
</comment>
<accession>A0A4Y2JIS5</accession>
<protein>
    <submittedName>
        <fullName evidence="1">Uncharacterized protein</fullName>
    </submittedName>
</protein>
<evidence type="ECO:0000313" key="2">
    <source>
        <dbReference type="Proteomes" id="UP000499080"/>
    </source>
</evidence>
<evidence type="ECO:0000313" key="1">
    <source>
        <dbReference type="EMBL" id="GBM89212.1"/>
    </source>
</evidence>
<organism evidence="1 2">
    <name type="scientific">Araneus ventricosus</name>
    <name type="common">Orbweaver spider</name>
    <name type="synonym">Epeira ventricosa</name>
    <dbReference type="NCBI Taxonomy" id="182803"/>
    <lineage>
        <taxon>Eukaryota</taxon>
        <taxon>Metazoa</taxon>
        <taxon>Ecdysozoa</taxon>
        <taxon>Arthropoda</taxon>
        <taxon>Chelicerata</taxon>
        <taxon>Arachnida</taxon>
        <taxon>Araneae</taxon>
        <taxon>Araneomorphae</taxon>
        <taxon>Entelegynae</taxon>
        <taxon>Araneoidea</taxon>
        <taxon>Araneidae</taxon>
        <taxon>Araneus</taxon>
    </lineage>
</organism>
<keyword evidence="2" id="KW-1185">Reference proteome</keyword>